<sequence length="76" mass="8480">MQQEKVLWLTKGVAGLLCMGLGLSIFGEALSRKINGDGWFWIGTLSLVIINFGLCLMFDSHNHQAKMVKLKEQQGE</sequence>
<dbReference type="EMBL" id="JYON01000003">
    <property type="protein sequence ID" value="KJH72854.1"/>
    <property type="molecule type" value="Genomic_DNA"/>
</dbReference>
<name>A0A0D8ZWN8_9CYAN</name>
<comment type="caution">
    <text evidence="2">The sequence shown here is derived from an EMBL/GenBank/DDBJ whole genome shotgun (WGS) entry which is preliminary data.</text>
</comment>
<keyword evidence="1" id="KW-0472">Membrane</keyword>
<dbReference type="Proteomes" id="UP000032452">
    <property type="component" value="Unassembled WGS sequence"/>
</dbReference>
<feature type="transmembrane region" description="Helical" evidence="1">
    <location>
        <begin position="38"/>
        <end position="58"/>
    </location>
</feature>
<dbReference type="RefSeq" id="WP_045053469.1">
    <property type="nucleotide sequence ID" value="NZ_CAWMDP010000011.1"/>
</dbReference>
<evidence type="ECO:0000313" key="2">
    <source>
        <dbReference type="EMBL" id="KJH72854.1"/>
    </source>
</evidence>
<dbReference type="OrthoDB" id="426697at2"/>
<evidence type="ECO:0000256" key="1">
    <source>
        <dbReference type="SAM" id="Phobius"/>
    </source>
</evidence>
<dbReference type="AlphaFoldDB" id="A0A0D8ZWN8"/>
<keyword evidence="1" id="KW-0812">Transmembrane</keyword>
<keyword evidence="3" id="KW-1185">Reference proteome</keyword>
<accession>A0A0D8ZWN8</accession>
<organism evidence="2 3">
    <name type="scientific">Aliterella atlantica CENA595</name>
    <dbReference type="NCBI Taxonomy" id="1618023"/>
    <lineage>
        <taxon>Bacteria</taxon>
        <taxon>Bacillati</taxon>
        <taxon>Cyanobacteriota</taxon>
        <taxon>Cyanophyceae</taxon>
        <taxon>Chroococcidiopsidales</taxon>
        <taxon>Aliterellaceae</taxon>
        <taxon>Aliterella</taxon>
    </lineage>
</organism>
<reference evidence="2 3" key="1">
    <citation type="submission" date="2015-02" db="EMBL/GenBank/DDBJ databases">
        <title>Draft genome of a novel marine cyanobacterium (Chroococcales) isolated from South Atlantic Ocean.</title>
        <authorList>
            <person name="Rigonato J."/>
            <person name="Alvarenga D.O."/>
            <person name="Branco L.H."/>
            <person name="Varani A.M."/>
            <person name="Brandini F.P."/>
            <person name="Fiore M.F."/>
        </authorList>
    </citation>
    <scope>NUCLEOTIDE SEQUENCE [LARGE SCALE GENOMIC DNA]</scope>
    <source>
        <strain evidence="2 3">CENA595</strain>
    </source>
</reference>
<gene>
    <name evidence="2" type="ORF">UH38_04710</name>
</gene>
<protein>
    <submittedName>
        <fullName evidence="2">Uncharacterized protein</fullName>
    </submittedName>
</protein>
<evidence type="ECO:0000313" key="3">
    <source>
        <dbReference type="Proteomes" id="UP000032452"/>
    </source>
</evidence>
<keyword evidence="1" id="KW-1133">Transmembrane helix</keyword>
<feature type="transmembrane region" description="Helical" evidence="1">
    <location>
        <begin position="7"/>
        <end position="26"/>
    </location>
</feature>
<dbReference type="STRING" id="1618023.UH38_04710"/>
<proteinExistence type="predicted"/>